<dbReference type="CDD" id="cd09130">
    <property type="entry name" value="PLDc_unchar2_2"/>
    <property type="match status" value="1"/>
</dbReference>
<evidence type="ECO:0000259" key="7">
    <source>
        <dbReference type="PROSITE" id="PS50035"/>
    </source>
</evidence>
<evidence type="ECO:0000256" key="1">
    <source>
        <dbReference type="ARBA" id="ARBA00000798"/>
    </source>
</evidence>
<organism evidence="8">
    <name type="scientific">Methylophaga aminisulfidivorans</name>
    <dbReference type="NCBI Taxonomy" id="230105"/>
    <lineage>
        <taxon>Bacteria</taxon>
        <taxon>Pseudomonadati</taxon>
        <taxon>Pseudomonadota</taxon>
        <taxon>Gammaproteobacteria</taxon>
        <taxon>Thiotrichales</taxon>
        <taxon>Piscirickettsiaceae</taxon>
        <taxon>Methylophaga</taxon>
    </lineage>
</organism>
<dbReference type="EC" id="3.1.4.4" evidence="3"/>
<dbReference type="Pfam" id="PF13091">
    <property type="entry name" value="PLDc_2"/>
    <property type="match status" value="1"/>
</dbReference>
<dbReference type="PANTHER" id="PTHR43856">
    <property type="entry name" value="CARDIOLIPIN HYDROLASE"/>
    <property type="match status" value="1"/>
</dbReference>
<evidence type="ECO:0000256" key="2">
    <source>
        <dbReference type="ARBA" id="ARBA00008664"/>
    </source>
</evidence>
<dbReference type="CDD" id="cd09129">
    <property type="entry name" value="PLDc_unchar2_1"/>
    <property type="match status" value="1"/>
</dbReference>
<comment type="similarity">
    <text evidence="2">Belongs to the phospholipase D family.</text>
</comment>
<dbReference type="InterPro" id="IPR051406">
    <property type="entry name" value="PLD_domain"/>
</dbReference>
<comment type="caution">
    <text evidence="8">The sequence shown here is derived from an EMBL/GenBank/DDBJ whole genome shotgun (WGS) entry which is preliminary data.</text>
</comment>
<proteinExistence type="inferred from homology"/>
<dbReference type="EMBL" id="DRHY01000135">
    <property type="protein sequence ID" value="HEC73939.1"/>
    <property type="molecule type" value="Genomic_DNA"/>
</dbReference>
<dbReference type="InterPro" id="IPR001736">
    <property type="entry name" value="PLipase_D/transphosphatidylase"/>
</dbReference>
<dbReference type="PROSITE" id="PS50035">
    <property type="entry name" value="PLD"/>
    <property type="match status" value="1"/>
</dbReference>
<protein>
    <recommendedName>
        <fullName evidence="3">phospholipase D</fullName>
        <ecNumber evidence="3">3.1.4.4</ecNumber>
    </recommendedName>
</protein>
<keyword evidence="4" id="KW-0378">Hydrolase</keyword>
<keyword evidence="6" id="KW-0443">Lipid metabolism</keyword>
<dbReference type="InterPro" id="IPR025202">
    <property type="entry name" value="PLD-like_dom"/>
</dbReference>
<dbReference type="SUPFAM" id="SSF56024">
    <property type="entry name" value="Phospholipase D/nuclease"/>
    <property type="match status" value="2"/>
</dbReference>
<evidence type="ECO:0000256" key="4">
    <source>
        <dbReference type="ARBA" id="ARBA00022801"/>
    </source>
</evidence>
<dbReference type="GO" id="GO:0006793">
    <property type="term" value="P:phosphorus metabolic process"/>
    <property type="evidence" value="ECO:0007669"/>
    <property type="project" value="UniProtKB-ARBA"/>
</dbReference>
<dbReference type="GO" id="GO:0004630">
    <property type="term" value="F:phospholipase D activity"/>
    <property type="evidence" value="ECO:0007669"/>
    <property type="project" value="UniProtKB-EC"/>
</dbReference>
<feature type="domain" description="PLD phosphodiesterase" evidence="7">
    <location>
        <begin position="221"/>
        <end position="251"/>
    </location>
</feature>
<reference evidence="8" key="1">
    <citation type="journal article" date="2020" name="mSystems">
        <title>Genome- and Community-Level Interaction Insights into Carbon Utilization and Element Cycling Functions of Hydrothermarchaeota in Hydrothermal Sediment.</title>
        <authorList>
            <person name="Zhou Z."/>
            <person name="Liu Y."/>
            <person name="Xu W."/>
            <person name="Pan J."/>
            <person name="Luo Z.H."/>
            <person name="Li M."/>
        </authorList>
    </citation>
    <scope>NUCLEOTIDE SEQUENCE [LARGE SCALE GENOMIC DNA]</scope>
    <source>
        <strain evidence="8">HyVt-380</strain>
    </source>
</reference>
<evidence type="ECO:0000313" key="8">
    <source>
        <dbReference type="EMBL" id="HEC73939.1"/>
    </source>
</evidence>
<accession>A0A7C1VWZ8</accession>
<sequence>MLFRNKQQHRAIFSNQKKRGGKGKWLWLLLLLLLPVCIAIYHVNKSLPSGVDFSGPQRTASDVQFLADRTYTVDGDRQTQQQIFDAIFDMIANARQLVLIDMFLFNDYQGEGSEQHRALSNELTAALIAQKQRYPDLEIQLISDPINSVYGGLPSKYFAELEAAGIPVTLTNLTKLRDSNPAYSGFWRLFIQPFGNGEGGWLPNPFGEGEVSVRSYLSLLNFKANHRKLVIADNGEDLTALVTSANPHDGSSAHDNVALRFNGQAAWDLLDSEKAVLAMSGKALPKVELKQPSDNTETNLTVQVVTERAVEQAALAMINEAKPDDKLDMAMFYLSDREIIDALKSAQRRGVTLRVLLDPNKDAFGREKNGIPNRPVAHELSQAGITVRWCDTHGEQCHAKWLMHRGADETTMLLGSTNFTRRNLHNLNLETSVVLTGPTNAAPFRRGRSWFDESWHNLYGRDYSVEYETYADERRWPQLLYRTMEATGLSTF</sequence>
<evidence type="ECO:0000256" key="5">
    <source>
        <dbReference type="ARBA" id="ARBA00022963"/>
    </source>
</evidence>
<comment type="catalytic activity">
    <reaction evidence="1">
        <text>a 1,2-diacyl-sn-glycero-3-phosphocholine + H2O = a 1,2-diacyl-sn-glycero-3-phosphate + choline + H(+)</text>
        <dbReference type="Rhea" id="RHEA:14445"/>
        <dbReference type="ChEBI" id="CHEBI:15354"/>
        <dbReference type="ChEBI" id="CHEBI:15377"/>
        <dbReference type="ChEBI" id="CHEBI:15378"/>
        <dbReference type="ChEBI" id="CHEBI:57643"/>
        <dbReference type="ChEBI" id="CHEBI:58608"/>
        <dbReference type="EC" id="3.1.4.4"/>
    </reaction>
</comment>
<keyword evidence="5" id="KW-0442">Lipid degradation</keyword>
<evidence type="ECO:0000256" key="6">
    <source>
        <dbReference type="ARBA" id="ARBA00023098"/>
    </source>
</evidence>
<dbReference type="GO" id="GO:0016891">
    <property type="term" value="F:RNA endonuclease activity producing 5'-phosphomonoesters, hydrolytic mechanism"/>
    <property type="evidence" value="ECO:0007669"/>
    <property type="project" value="TreeGrafter"/>
</dbReference>
<dbReference type="Gene3D" id="3.30.870.10">
    <property type="entry name" value="Endonuclease Chain A"/>
    <property type="match status" value="2"/>
</dbReference>
<evidence type="ECO:0000256" key="3">
    <source>
        <dbReference type="ARBA" id="ARBA00012027"/>
    </source>
</evidence>
<dbReference type="PANTHER" id="PTHR43856:SF1">
    <property type="entry name" value="MITOCHONDRIAL CARDIOLIPIN HYDROLASE"/>
    <property type="match status" value="1"/>
</dbReference>
<dbReference type="AlphaFoldDB" id="A0A7C1VWZ8"/>
<name>A0A7C1VWZ8_9GAMM</name>
<gene>
    <name evidence="8" type="ORF">ENI26_06140</name>
</gene>
<dbReference type="Proteomes" id="UP000886384">
    <property type="component" value="Unassembled WGS sequence"/>
</dbReference>
<dbReference type="GO" id="GO:0016042">
    <property type="term" value="P:lipid catabolic process"/>
    <property type="evidence" value="ECO:0007669"/>
    <property type="project" value="UniProtKB-KW"/>
</dbReference>